<sequence length="88" mass="10144">MASYKERTRRITFDVPIVLKALIHSIIPPSRLSAIMRYLLKEILQLEKEVGRDKTLTALLNGRAKLIILPNYEVAKQLENKETVGEQR</sequence>
<comment type="caution">
    <text evidence="1">The sequence shown here is derived from an EMBL/GenBank/DDBJ whole genome shotgun (WGS) entry which is preliminary data.</text>
</comment>
<name>A0A0F9UYH4_9ZZZZ</name>
<proteinExistence type="predicted"/>
<accession>A0A0F9UYH4</accession>
<gene>
    <name evidence="1" type="ORF">LCGC14_0549700</name>
</gene>
<dbReference type="EMBL" id="LAZR01000751">
    <property type="protein sequence ID" value="KKN58678.1"/>
    <property type="molecule type" value="Genomic_DNA"/>
</dbReference>
<dbReference type="AlphaFoldDB" id="A0A0F9UYH4"/>
<organism evidence="1">
    <name type="scientific">marine sediment metagenome</name>
    <dbReference type="NCBI Taxonomy" id="412755"/>
    <lineage>
        <taxon>unclassified sequences</taxon>
        <taxon>metagenomes</taxon>
        <taxon>ecological metagenomes</taxon>
    </lineage>
</organism>
<reference evidence="1" key="1">
    <citation type="journal article" date="2015" name="Nature">
        <title>Complex archaea that bridge the gap between prokaryotes and eukaryotes.</title>
        <authorList>
            <person name="Spang A."/>
            <person name="Saw J.H."/>
            <person name="Jorgensen S.L."/>
            <person name="Zaremba-Niedzwiedzka K."/>
            <person name="Martijn J."/>
            <person name="Lind A.E."/>
            <person name="van Eijk R."/>
            <person name="Schleper C."/>
            <person name="Guy L."/>
            <person name="Ettema T.J."/>
        </authorList>
    </citation>
    <scope>NUCLEOTIDE SEQUENCE</scope>
</reference>
<protein>
    <submittedName>
        <fullName evidence="1">Uncharacterized protein</fullName>
    </submittedName>
</protein>
<evidence type="ECO:0000313" key="1">
    <source>
        <dbReference type="EMBL" id="KKN58678.1"/>
    </source>
</evidence>